<organism evidence="2 3">
    <name type="scientific">Eumeta variegata</name>
    <name type="common">Bagworm moth</name>
    <name type="synonym">Eumeta japonica</name>
    <dbReference type="NCBI Taxonomy" id="151549"/>
    <lineage>
        <taxon>Eukaryota</taxon>
        <taxon>Metazoa</taxon>
        <taxon>Ecdysozoa</taxon>
        <taxon>Arthropoda</taxon>
        <taxon>Hexapoda</taxon>
        <taxon>Insecta</taxon>
        <taxon>Pterygota</taxon>
        <taxon>Neoptera</taxon>
        <taxon>Endopterygota</taxon>
        <taxon>Lepidoptera</taxon>
        <taxon>Glossata</taxon>
        <taxon>Ditrysia</taxon>
        <taxon>Tineoidea</taxon>
        <taxon>Psychidae</taxon>
        <taxon>Oiketicinae</taxon>
        <taxon>Eumeta</taxon>
    </lineage>
</organism>
<evidence type="ECO:0000313" key="3">
    <source>
        <dbReference type="Proteomes" id="UP000299102"/>
    </source>
</evidence>
<keyword evidence="3" id="KW-1185">Reference proteome</keyword>
<feature type="compositionally biased region" description="Low complexity" evidence="1">
    <location>
        <begin position="43"/>
        <end position="55"/>
    </location>
</feature>
<dbReference type="OrthoDB" id="10651161at2759"/>
<dbReference type="AlphaFoldDB" id="A0A4C1T1T1"/>
<evidence type="ECO:0000256" key="1">
    <source>
        <dbReference type="SAM" id="MobiDB-lite"/>
    </source>
</evidence>
<accession>A0A4C1T1T1</accession>
<proteinExistence type="predicted"/>
<dbReference type="Proteomes" id="UP000299102">
    <property type="component" value="Unassembled WGS sequence"/>
</dbReference>
<dbReference type="EMBL" id="BGZK01000026">
    <property type="protein sequence ID" value="GBP07500.1"/>
    <property type="molecule type" value="Genomic_DNA"/>
</dbReference>
<feature type="region of interest" description="Disordered" evidence="1">
    <location>
        <begin position="16"/>
        <end position="137"/>
    </location>
</feature>
<evidence type="ECO:0000313" key="2">
    <source>
        <dbReference type="EMBL" id="GBP07500.1"/>
    </source>
</evidence>
<name>A0A4C1T1T1_EUMVA</name>
<reference evidence="2 3" key="1">
    <citation type="journal article" date="2019" name="Commun. Biol.">
        <title>The bagworm genome reveals a unique fibroin gene that provides high tensile strength.</title>
        <authorList>
            <person name="Kono N."/>
            <person name="Nakamura H."/>
            <person name="Ohtoshi R."/>
            <person name="Tomita M."/>
            <person name="Numata K."/>
            <person name="Arakawa K."/>
        </authorList>
    </citation>
    <scope>NUCLEOTIDE SEQUENCE [LARGE SCALE GENOMIC DNA]</scope>
</reference>
<protein>
    <submittedName>
        <fullName evidence="2">Uncharacterized protein</fullName>
    </submittedName>
</protein>
<comment type="caution">
    <text evidence="2">The sequence shown here is derived from an EMBL/GenBank/DDBJ whole genome shotgun (WGS) entry which is preliminary data.</text>
</comment>
<gene>
    <name evidence="2" type="ORF">EVAR_4846_1</name>
</gene>
<sequence>MTKIFHLKHLRQLGWSGGGSCSGGQAALQRACSVPARSPPGPLLGAPGGARPAAPHSEAPRPLSVESHSSRESGDVESAMPAGVSPSSTADSLRGGCGEGRGAAGSREPLLASLDDDPHKTGGGGRNATVSNAAGEGGARLSRLAGVTPLHGHAPHHSVGWL</sequence>